<name>A0A564XWU8_HYMDI</name>
<dbReference type="AlphaFoldDB" id="A0A564XWU8"/>
<sequence length="77" mass="8107">MSRGKLLEATMRIQFLLKYLGPQDGQGHRISPAPVRQMPASGKEPHSPTSCAMVTGGSPMGRVLITLTTCGTVIGAL</sequence>
<dbReference type="EMBL" id="CABIJS010000007">
    <property type="protein sequence ID" value="VUZ38784.1"/>
    <property type="molecule type" value="Genomic_DNA"/>
</dbReference>
<gene>
    <name evidence="2" type="ORF">WMSIL1_LOCUS204</name>
</gene>
<evidence type="ECO:0000313" key="2">
    <source>
        <dbReference type="EMBL" id="VUZ38784.1"/>
    </source>
</evidence>
<accession>A0A564XWU8</accession>
<protein>
    <submittedName>
        <fullName evidence="2">Uncharacterized protein</fullName>
    </submittedName>
</protein>
<proteinExistence type="predicted"/>
<evidence type="ECO:0000256" key="1">
    <source>
        <dbReference type="SAM" id="MobiDB-lite"/>
    </source>
</evidence>
<dbReference type="Proteomes" id="UP000321570">
    <property type="component" value="Unassembled WGS sequence"/>
</dbReference>
<evidence type="ECO:0000313" key="3">
    <source>
        <dbReference type="Proteomes" id="UP000321570"/>
    </source>
</evidence>
<keyword evidence="3" id="KW-1185">Reference proteome</keyword>
<organism evidence="2 3">
    <name type="scientific">Hymenolepis diminuta</name>
    <name type="common">Rat tapeworm</name>
    <dbReference type="NCBI Taxonomy" id="6216"/>
    <lineage>
        <taxon>Eukaryota</taxon>
        <taxon>Metazoa</taxon>
        <taxon>Spiralia</taxon>
        <taxon>Lophotrochozoa</taxon>
        <taxon>Platyhelminthes</taxon>
        <taxon>Cestoda</taxon>
        <taxon>Eucestoda</taxon>
        <taxon>Cyclophyllidea</taxon>
        <taxon>Hymenolepididae</taxon>
        <taxon>Hymenolepis</taxon>
    </lineage>
</organism>
<feature type="region of interest" description="Disordered" evidence="1">
    <location>
        <begin position="25"/>
        <end position="50"/>
    </location>
</feature>
<reference evidence="2 3" key="1">
    <citation type="submission" date="2019-07" db="EMBL/GenBank/DDBJ databases">
        <authorList>
            <person name="Jastrzebski P J."/>
            <person name="Paukszto L."/>
            <person name="Jastrzebski P J."/>
        </authorList>
    </citation>
    <scope>NUCLEOTIDE SEQUENCE [LARGE SCALE GENOMIC DNA]</scope>
    <source>
        <strain evidence="2 3">WMS-il1</strain>
    </source>
</reference>